<evidence type="ECO:0000256" key="1">
    <source>
        <dbReference type="SAM" id="MobiDB-lite"/>
    </source>
</evidence>
<keyword evidence="3" id="KW-1185">Reference proteome</keyword>
<proteinExistence type="predicted"/>
<evidence type="ECO:0000313" key="3">
    <source>
        <dbReference type="Proteomes" id="UP000070501"/>
    </source>
</evidence>
<dbReference type="SUPFAM" id="SSF53474">
    <property type="entry name" value="alpha/beta-Hydrolases"/>
    <property type="match status" value="1"/>
</dbReference>
<dbReference type="Gene3D" id="3.40.50.1820">
    <property type="entry name" value="alpha/beta hydrolase"/>
    <property type="match status" value="1"/>
</dbReference>
<dbReference type="InParanoid" id="A0A136IN22"/>
<feature type="region of interest" description="Disordered" evidence="1">
    <location>
        <begin position="287"/>
        <end position="311"/>
    </location>
</feature>
<dbReference type="Proteomes" id="UP000070501">
    <property type="component" value="Unassembled WGS sequence"/>
</dbReference>
<accession>A0A136IN22</accession>
<gene>
    <name evidence="2" type="ORF">Micbo1qcDRAFT_237042</name>
</gene>
<organism evidence="2 3">
    <name type="scientific">Microdochium bolleyi</name>
    <dbReference type="NCBI Taxonomy" id="196109"/>
    <lineage>
        <taxon>Eukaryota</taxon>
        <taxon>Fungi</taxon>
        <taxon>Dikarya</taxon>
        <taxon>Ascomycota</taxon>
        <taxon>Pezizomycotina</taxon>
        <taxon>Sordariomycetes</taxon>
        <taxon>Xylariomycetidae</taxon>
        <taxon>Xylariales</taxon>
        <taxon>Microdochiaceae</taxon>
        <taxon>Microdochium</taxon>
    </lineage>
</organism>
<dbReference type="STRING" id="196109.A0A136IN22"/>
<reference evidence="3" key="1">
    <citation type="submission" date="2016-02" db="EMBL/GenBank/DDBJ databases">
        <title>Draft genome sequence of Microdochium bolleyi, a fungal endophyte of beachgrass.</title>
        <authorList>
            <consortium name="DOE Joint Genome Institute"/>
            <person name="David A.S."/>
            <person name="May G."/>
            <person name="Haridas S."/>
            <person name="Lim J."/>
            <person name="Wang M."/>
            <person name="Labutti K."/>
            <person name="Lipzen A."/>
            <person name="Barry K."/>
            <person name="Grigoriev I.V."/>
        </authorList>
    </citation>
    <scope>NUCLEOTIDE SEQUENCE [LARGE SCALE GENOMIC DNA]</scope>
    <source>
        <strain evidence="3">J235TASD1</strain>
    </source>
</reference>
<dbReference type="AlphaFoldDB" id="A0A136IN22"/>
<sequence length="450" mass="50175">MTRWMRHRTLLSAPPALLPARRCYTHAASPRRIPVRCGMSGSINVDLYNIDNTPSTTPLLIYLPPFSTSATPEPLPLPAFCRDLPTAVVNYRWKGYSPWEADHEAPRSPTPLADAQPSEVFSAEHQRWPAPIHDTLIAYSWLIKHLEPPAYMRRSVYVYGSYLGASLAASLALTENHPHHRMAVRGCVAFNGVYNWTMFLPNHPMHQQAATGTTGNVLEQFLTPPEDPELQELGDNIEALFTKPEKVFDHFASPCLFFHTPGLLVPPSFADVDNASISRAVYFATLPSPSPSSSPEPRDAAADATEHAAREEMAAQMAALKPLTAPRRSPLMFPPRASTLRIPETLLLHTTPPSPAYLQRRGGRLRKKGPAANSFAHHASELAGLMHKSINRLELKERGKWDEEQDGFDDEAAQRVQVRDVGLNTDFFELPEQGQQAIRTWLEDRMGQHA</sequence>
<name>A0A136IN22_9PEZI</name>
<dbReference type="InterPro" id="IPR029058">
    <property type="entry name" value="AB_hydrolase_fold"/>
</dbReference>
<feature type="compositionally biased region" description="Basic and acidic residues" evidence="1">
    <location>
        <begin position="296"/>
        <end position="311"/>
    </location>
</feature>
<evidence type="ECO:0008006" key="4">
    <source>
        <dbReference type="Google" id="ProtNLM"/>
    </source>
</evidence>
<dbReference type="OrthoDB" id="5396420at2759"/>
<dbReference type="EMBL" id="KQ964269">
    <property type="protein sequence ID" value="KXJ86321.1"/>
    <property type="molecule type" value="Genomic_DNA"/>
</dbReference>
<evidence type="ECO:0000313" key="2">
    <source>
        <dbReference type="EMBL" id="KXJ86321.1"/>
    </source>
</evidence>
<protein>
    <recommendedName>
        <fullName evidence="4">Alpha/Beta hydrolase protein</fullName>
    </recommendedName>
</protein>